<evidence type="ECO:0000256" key="5">
    <source>
        <dbReference type="ARBA" id="ARBA00023163"/>
    </source>
</evidence>
<dbReference type="InterPro" id="IPR001138">
    <property type="entry name" value="Zn2Cys6_DnaBD"/>
</dbReference>
<dbReference type="InterPro" id="IPR036864">
    <property type="entry name" value="Zn2-C6_fun-type_DNA-bd_sf"/>
</dbReference>
<evidence type="ECO:0000256" key="6">
    <source>
        <dbReference type="ARBA" id="ARBA00023242"/>
    </source>
</evidence>
<dbReference type="Pfam" id="PF04082">
    <property type="entry name" value="Fungal_trans"/>
    <property type="match status" value="1"/>
</dbReference>
<dbReference type="GO" id="GO:0043565">
    <property type="term" value="F:sequence-specific DNA binding"/>
    <property type="evidence" value="ECO:0007669"/>
    <property type="project" value="TreeGrafter"/>
</dbReference>
<proteinExistence type="predicted"/>
<dbReference type="AlphaFoldDB" id="A0A9W9ULH1"/>
<keyword evidence="10" id="KW-1185">Reference proteome</keyword>
<keyword evidence="4" id="KW-0238">DNA-binding</keyword>
<evidence type="ECO:0000256" key="3">
    <source>
        <dbReference type="ARBA" id="ARBA00023015"/>
    </source>
</evidence>
<dbReference type="EMBL" id="JAPZBR010000006">
    <property type="protein sequence ID" value="KAJ5349287.1"/>
    <property type="molecule type" value="Genomic_DNA"/>
</dbReference>
<dbReference type="CDD" id="cd12148">
    <property type="entry name" value="fungal_TF_MHR"/>
    <property type="match status" value="1"/>
</dbReference>
<dbReference type="PANTHER" id="PTHR47540">
    <property type="entry name" value="THIAMINE REPRESSIBLE GENES REGULATORY PROTEIN THI5"/>
    <property type="match status" value="1"/>
</dbReference>
<reference evidence="9" key="1">
    <citation type="submission" date="2022-12" db="EMBL/GenBank/DDBJ databases">
        <authorList>
            <person name="Petersen C."/>
        </authorList>
    </citation>
    <scope>NUCLEOTIDE SEQUENCE</scope>
    <source>
        <strain evidence="9">IBT 35675</strain>
    </source>
</reference>
<dbReference type="CDD" id="cd00067">
    <property type="entry name" value="GAL4"/>
    <property type="match status" value="1"/>
</dbReference>
<comment type="subcellular location">
    <subcellularLocation>
        <location evidence="1">Nucleus</location>
    </subcellularLocation>
</comment>
<dbReference type="PANTHER" id="PTHR47540:SF6">
    <property type="entry name" value="ZN(II)2CYS6 TRANSCRIPTION FACTOR (EUROFUNG)"/>
    <property type="match status" value="1"/>
</dbReference>
<accession>A0A9W9ULH1</accession>
<dbReference type="InterPro" id="IPR051711">
    <property type="entry name" value="Stress_Response_Reg"/>
</dbReference>
<dbReference type="InterPro" id="IPR007219">
    <property type="entry name" value="XnlR_reg_dom"/>
</dbReference>
<dbReference type="PROSITE" id="PS00463">
    <property type="entry name" value="ZN2_CY6_FUNGAL_1"/>
    <property type="match status" value="1"/>
</dbReference>
<evidence type="ECO:0000256" key="1">
    <source>
        <dbReference type="ARBA" id="ARBA00004123"/>
    </source>
</evidence>
<feature type="domain" description="Zn(2)-C6 fungal-type" evidence="8">
    <location>
        <begin position="15"/>
        <end position="44"/>
    </location>
</feature>
<organism evidence="9 10">
    <name type="scientific">Penicillium brevicompactum</name>
    <dbReference type="NCBI Taxonomy" id="5074"/>
    <lineage>
        <taxon>Eukaryota</taxon>
        <taxon>Fungi</taxon>
        <taxon>Dikarya</taxon>
        <taxon>Ascomycota</taxon>
        <taxon>Pezizomycotina</taxon>
        <taxon>Eurotiomycetes</taxon>
        <taxon>Eurotiomycetidae</taxon>
        <taxon>Eurotiales</taxon>
        <taxon>Aspergillaceae</taxon>
        <taxon>Penicillium</taxon>
    </lineage>
</organism>
<sequence>MNTFEASRPSRRAHACKQCRTAKVRCSGSRPCARCTRRRDTCVFPADEAHVSVPERYLQDLQRQVAQFKALSSEGTSTTPRPPNWRGSVSASDPDPPAITPTSLDTRVRAIRNNDLLTPNSLPRGNIDSNNLTTRESLGLAEPTTRPNNRVQRESSNLPEAYNPLVARDVAYVSGSDDRRLCMLPSTSVTRLIAYPGRLTVFLGHTSTWSFCRRVFKLLEDDVSYPTTHRAPLNLDGTAFRLRWQPKREVDSNDLVRLPPVDHALLLYNTVKFRLGELFGIVDEKNFLRIFDEFHQNPLKTAQTHLLWFIKYLMVIAFGKALISYPNQTTALPSGPDLATRALSLLPDVAFLQDERPALLSIEVCALIALYFQSVDMRSPAYQYIGQALRLAFHDGLHRRLSEDVMDPDITTRCSNVWWTIYVIDQELTAAIYSFDDNTGPDFVSSITSVLHKLAEVSREIDEVTSSFKVNGGELPHIFYSITLSHHHCIVLATRPLVLWLLIRSVTPSTFELRLLSRPIAKLLEKSVQSATTSLRILSNMLDREMLETFLPFPLEYAFSSAVLLSILSAILPTYILDSGWRRAMSAVFEEMIRKGNVVAKLRMAELAHLEALLDAQRRQVAMASLESFSGPRCTSDSASTSQLLSTPNPGHEAQYENYPNSFEAGWNDSDGFLDPFETGSEDILALAEQLEHDDFSFPF</sequence>
<dbReference type="GO" id="GO:0006351">
    <property type="term" value="P:DNA-templated transcription"/>
    <property type="evidence" value="ECO:0007669"/>
    <property type="project" value="InterPro"/>
</dbReference>
<feature type="region of interest" description="Disordered" evidence="7">
    <location>
        <begin position="71"/>
        <end position="156"/>
    </location>
</feature>
<dbReference type="SUPFAM" id="SSF57701">
    <property type="entry name" value="Zn2/Cys6 DNA-binding domain"/>
    <property type="match status" value="1"/>
</dbReference>
<feature type="compositionally biased region" description="Polar residues" evidence="7">
    <location>
        <begin position="145"/>
        <end position="156"/>
    </location>
</feature>
<feature type="compositionally biased region" description="Polar residues" evidence="7">
    <location>
        <begin position="115"/>
        <end position="136"/>
    </location>
</feature>
<feature type="region of interest" description="Disordered" evidence="7">
    <location>
        <begin position="629"/>
        <end position="658"/>
    </location>
</feature>
<protein>
    <recommendedName>
        <fullName evidence="8">Zn(2)-C6 fungal-type domain-containing protein</fullName>
    </recommendedName>
</protein>
<gene>
    <name evidence="9" type="ORF">N7541_007014</name>
</gene>
<evidence type="ECO:0000256" key="2">
    <source>
        <dbReference type="ARBA" id="ARBA00022723"/>
    </source>
</evidence>
<dbReference type="Proteomes" id="UP001148299">
    <property type="component" value="Unassembled WGS sequence"/>
</dbReference>
<dbReference type="Pfam" id="PF00172">
    <property type="entry name" value="Zn_clus"/>
    <property type="match status" value="1"/>
</dbReference>
<dbReference type="PROSITE" id="PS50048">
    <property type="entry name" value="ZN2_CY6_FUNGAL_2"/>
    <property type="match status" value="1"/>
</dbReference>
<keyword evidence="5" id="KW-0804">Transcription</keyword>
<dbReference type="GO" id="GO:0008270">
    <property type="term" value="F:zinc ion binding"/>
    <property type="evidence" value="ECO:0007669"/>
    <property type="project" value="InterPro"/>
</dbReference>
<keyword evidence="6" id="KW-0539">Nucleus</keyword>
<evidence type="ECO:0000313" key="9">
    <source>
        <dbReference type="EMBL" id="KAJ5349287.1"/>
    </source>
</evidence>
<evidence type="ECO:0000256" key="7">
    <source>
        <dbReference type="SAM" id="MobiDB-lite"/>
    </source>
</evidence>
<dbReference type="Gene3D" id="4.10.240.10">
    <property type="entry name" value="Zn(2)-C6 fungal-type DNA-binding domain"/>
    <property type="match status" value="1"/>
</dbReference>
<feature type="compositionally biased region" description="Polar residues" evidence="7">
    <location>
        <begin position="633"/>
        <end position="649"/>
    </location>
</feature>
<dbReference type="GO" id="GO:0000981">
    <property type="term" value="F:DNA-binding transcription factor activity, RNA polymerase II-specific"/>
    <property type="evidence" value="ECO:0007669"/>
    <property type="project" value="InterPro"/>
</dbReference>
<reference evidence="9" key="2">
    <citation type="journal article" date="2023" name="IMA Fungus">
        <title>Comparative genomic study of the Penicillium genus elucidates a diverse pangenome and 15 lateral gene transfer events.</title>
        <authorList>
            <person name="Petersen C."/>
            <person name="Sorensen T."/>
            <person name="Nielsen M.R."/>
            <person name="Sondergaard T.E."/>
            <person name="Sorensen J.L."/>
            <person name="Fitzpatrick D.A."/>
            <person name="Frisvad J.C."/>
            <person name="Nielsen K.L."/>
        </authorList>
    </citation>
    <scope>NUCLEOTIDE SEQUENCE</scope>
    <source>
        <strain evidence="9">IBT 35675</strain>
    </source>
</reference>
<name>A0A9W9ULH1_PENBR</name>
<evidence type="ECO:0000259" key="8">
    <source>
        <dbReference type="PROSITE" id="PS50048"/>
    </source>
</evidence>
<evidence type="ECO:0000313" key="10">
    <source>
        <dbReference type="Proteomes" id="UP001148299"/>
    </source>
</evidence>
<dbReference type="GO" id="GO:0005634">
    <property type="term" value="C:nucleus"/>
    <property type="evidence" value="ECO:0007669"/>
    <property type="project" value="UniProtKB-SubCell"/>
</dbReference>
<dbReference type="SMART" id="SM00066">
    <property type="entry name" value="GAL4"/>
    <property type="match status" value="1"/>
</dbReference>
<comment type="caution">
    <text evidence="9">The sequence shown here is derived from an EMBL/GenBank/DDBJ whole genome shotgun (WGS) entry which is preliminary data.</text>
</comment>
<dbReference type="GO" id="GO:0045944">
    <property type="term" value="P:positive regulation of transcription by RNA polymerase II"/>
    <property type="evidence" value="ECO:0007669"/>
    <property type="project" value="TreeGrafter"/>
</dbReference>
<keyword evidence="2" id="KW-0479">Metal-binding</keyword>
<keyword evidence="3" id="KW-0805">Transcription regulation</keyword>
<evidence type="ECO:0000256" key="4">
    <source>
        <dbReference type="ARBA" id="ARBA00023125"/>
    </source>
</evidence>